<keyword evidence="5" id="KW-1185">Reference proteome</keyword>
<evidence type="ECO:0000259" key="3">
    <source>
        <dbReference type="PROSITE" id="PS50157"/>
    </source>
</evidence>
<feature type="compositionally biased region" description="Polar residues" evidence="2">
    <location>
        <begin position="734"/>
        <end position="746"/>
    </location>
</feature>
<evidence type="ECO:0000256" key="1">
    <source>
        <dbReference type="PROSITE-ProRule" id="PRU00042"/>
    </source>
</evidence>
<gene>
    <name evidence="4" type="ORF">BJX68DRAFT_53445</name>
</gene>
<dbReference type="EMBL" id="JBFXLR010000015">
    <property type="protein sequence ID" value="KAL2852553.1"/>
    <property type="molecule type" value="Genomic_DNA"/>
</dbReference>
<evidence type="ECO:0000313" key="4">
    <source>
        <dbReference type="EMBL" id="KAL2852553.1"/>
    </source>
</evidence>
<organism evidence="4 5">
    <name type="scientific">Aspergillus pseudodeflectus</name>
    <dbReference type="NCBI Taxonomy" id="176178"/>
    <lineage>
        <taxon>Eukaryota</taxon>
        <taxon>Fungi</taxon>
        <taxon>Dikarya</taxon>
        <taxon>Ascomycota</taxon>
        <taxon>Pezizomycotina</taxon>
        <taxon>Eurotiomycetes</taxon>
        <taxon>Eurotiomycetidae</taxon>
        <taxon>Eurotiales</taxon>
        <taxon>Aspergillaceae</taxon>
        <taxon>Aspergillus</taxon>
        <taxon>Aspergillus subgen. Nidulantes</taxon>
    </lineage>
</organism>
<feature type="region of interest" description="Disordered" evidence="2">
    <location>
        <begin position="632"/>
        <end position="660"/>
    </location>
</feature>
<reference evidence="4 5" key="1">
    <citation type="submission" date="2024-07" db="EMBL/GenBank/DDBJ databases">
        <title>Section-level genome sequencing and comparative genomics of Aspergillus sections Usti and Cavernicolus.</title>
        <authorList>
            <consortium name="Lawrence Berkeley National Laboratory"/>
            <person name="Nybo J.L."/>
            <person name="Vesth T.C."/>
            <person name="Theobald S."/>
            <person name="Frisvad J.C."/>
            <person name="Larsen T.O."/>
            <person name="Kjaerboelling I."/>
            <person name="Rothschild-Mancinelli K."/>
            <person name="Lyhne E.K."/>
            <person name="Kogle M.E."/>
            <person name="Barry K."/>
            <person name="Clum A."/>
            <person name="Na H."/>
            <person name="Ledsgaard L."/>
            <person name="Lin J."/>
            <person name="Lipzen A."/>
            <person name="Kuo A."/>
            <person name="Riley R."/>
            <person name="Mondo S."/>
            <person name="LaButti K."/>
            <person name="Haridas S."/>
            <person name="Pangalinan J."/>
            <person name="Salamov A.A."/>
            <person name="Simmons B.A."/>
            <person name="Magnuson J.K."/>
            <person name="Chen J."/>
            <person name="Drula E."/>
            <person name="Henrissat B."/>
            <person name="Wiebenga A."/>
            <person name="Lubbers R.J."/>
            <person name="Gomes A.C."/>
            <person name="Macurrencykelacurrency M.R."/>
            <person name="Stajich J."/>
            <person name="Grigoriev I.V."/>
            <person name="Mortensen U.H."/>
            <person name="De vries R.P."/>
            <person name="Baker S.E."/>
            <person name="Andersen M.R."/>
        </authorList>
    </citation>
    <scope>NUCLEOTIDE SEQUENCE [LARGE SCALE GENOMIC DNA]</scope>
    <source>
        <strain evidence="4 5">CBS 756.74</strain>
    </source>
</reference>
<comment type="caution">
    <text evidence="4">The sequence shown here is derived from an EMBL/GenBank/DDBJ whole genome shotgun (WGS) entry which is preliminary data.</text>
</comment>
<dbReference type="InterPro" id="IPR013087">
    <property type="entry name" value="Znf_C2H2_type"/>
</dbReference>
<keyword evidence="1" id="KW-0479">Metal-binding</keyword>
<feature type="compositionally biased region" description="Basic and acidic residues" evidence="2">
    <location>
        <begin position="646"/>
        <end position="658"/>
    </location>
</feature>
<dbReference type="RefSeq" id="XP_070900375.1">
    <property type="nucleotide sequence ID" value="XM_071049354.1"/>
</dbReference>
<dbReference type="Proteomes" id="UP001610444">
    <property type="component" value="Unassembled WGS sequence"/>
</dbReference>
<dbReference type="SMART" id="SM00355">
    <property type="entry name" value="ZnF_C2H2"/>
    <property type="match status" value="3"/>
</dbReference>
<feature type="region of interest" description="Disordered" evidence="2">
    <location>
        <begin position="718"/>
        <end position="756"/>
    </location>
</feature>
<dbReference type="PROSITE" id="PS50157">
    <property type="entry name" value="ZINC_FINGER_C2H2_2"/>
    <property type="match status" value="1"/>
</dbReference>
<evidence type="ECO:0000313" key="5">
    <source>
        <dbReference type="Proteomes" id="UP001610444"/>
    </source>
</evidence>
<feature type="domain" description="C2H2-type" evidence="3">
    <location>
        <begin position="295"/>
        <end position="322"/>
    </location>
</feature>
<name>A0ABR4KMU0_9EURO</name>
<dbReference type="GeneID" id="98164518"/>
<evidence type="ECO:0000256" key="2">
    <source>
        <dbReference type="SAM" id="MobiDB-lite"/>
    </source>
</evidence>
<protein>
    <recommendedName>
        <fullName evidence="3">C2H2-type domain-containing protein</fullName>
    </recommendedName>
</protein>
<proteinExistence type="predicted"/>
<dbReference type="PROSITE" id="PS00028">
    <property type="entry name" value="ZINC_FINGER_C2H2_1"/>
    <property type="match status" value="1"/>
</dbReference>
<keyword evidence="1" id="KW-0862">Zinc</keyword>
<keyword evidence="1" id="KW-0863">Zinc-finger</keyword>
<accession>A0ABR4KMU0</accession>
<dbReference type="Gene3D" id="3.30.160.60">
    <property type="entry name" value="Classic Zinc Finger"/>
    <property type="match status" value="1"/>
</dbReference>
<sequence>MVLRYRRIVHQILESSSDSQRAIKLRILFWMVYGGKPLKKYEILCGASIHRQNVDFGEQTRLQDAVLRQCKPLLEEGMGDTIRFVHFTAHEYFVHGPGLKVVPPAHAHFGISFACLAYLTGGLSLVDPNESPAETNNRVASGLHSVIRYAYDNWLDHFQFCLENSDKLTSGHLDILLAQIQKLYHRHCQLQNPAQPVTHVSACTNPFQHAELVKLPLIAQFLQQALSFYQTVEKKTFTSGVEANRFRLENDPTLLSEMLQAYCRTMQTLLTATEAHGVSKEQLTRFKQRFGHLAYMCRFNGCRSAFSSLSTLDDHESARHTGGIKCMDLSCPFSRIGFQSSKALKRHIQVYHNSAEAPQGSRVIRKSHKCGGCPEKFHLETELQRHQESRIGTACGRSEIIEANETLTSPIVIGTLSSRVEQRSVTPELQAENIIEELVAKDLRSQGPFTGWQAYVSVADRQVHVHHMINHGRLTQPGSGLTLTLAQSELRLLNAAVTAMNIEKQTFLEAGDKMDYDRRMVEQWSRDRTATSEALRSHVTGGFYQSTGITHTGFSAGSSALPSSTAGLDSPSVVPTRAGWPTTMAAHSKLAENDRVGDGLEANNTANIDASLPLPVEADSWYTNMVNDNAADSANHEAHGVTGTGEGRRESYQDRDNNRNLLPLDSTAFKLEFAGLSDFEEATTEQRTLADMQGYNNVLSPTSSLHYRTPETDAMFSYLAGYGDTPPEPPTPADQETTPDSDSSMETGLRLEGPSR</sequence>